<evidence type="ECO:0000313" key="2">
    <source>
        <dbReference type="EMBL" id="HEW53191.1"/>
    </source>
</evidence>
<dbReference type="InterPro" id="IPR007848">
    <property type="entry name" value="Small_mtfrase_dom"/>
</dbReference>
<organism evidence="2">
    <name type="scientific">Ignisphaera aggregans</name>
    <dbReference type="NCBI Taxonomy" id="334771"/>
    <lineage>
        <taxon>Archaea</taxon>
        <taxon>Thermoproteota</taxon>
        <taxon>Thermoprotei</taxon>
        <taxon>Desulfurococcales</taxon>
        <taxon>Desulfurococcaceae</taxon>
        <taxon>Ignisphaera</taxon>
    </lineage>
</organism>
<accession>A0A7C2VGR3</accession>
<feature type="domain" description="Methyltransferase small" evidence="1">
    <location>
        <begin position="42"/>
        <end position="127"/>
    </location>
</feature>
<proteinExistence type="predicted"/>
<sequence>MVKSKKELEILLSRAPGFVHPSIFLEQYVTDSSTASELIWIAYMRRDIEDKVVVDLGCGTGVLSYGALLMGAKEVVCMDLDVDALKTARDFLKVFSPKIHLVNADVALFYVKKVETVIMNPPFGIHRRGADILFLKKALELKPSAIYTIHKYNPQSHIVISRLVQRHGYSIAVMVVRNMHIPAIYPMHRRRIHHFRVALYAISRSEEL</sequence>
<dbReference type="AlphaFoldDB" id="A0A7C2VGR3"/>
<dbReference type="InterPro" id="IPR051720">
    <property type="entry name" value="rRNA_MeTrfase/Polyamine_Synth"/>
</dbReference>
<dbReference type="GO" id="GO:0008168">
    <property type="term" value="F:methyltransferase activity"/>
    <property type="evidence" value="ECO:0007669"/>
    <property type="project" value="UniProtKB-KW"/>
</dbReference>
<dbReference type="EMBL" id="DSGT01000009">
    <property type="protein sequence ID" value="HEW53191.1"/>
    <property type="molecule type" value="Genomic_DNA"/>
</dbReference>
<dbReference type="Pfam" id="PF05175">
    <property type="entry name" value="MTS"/>
    <property type="match status" value="1"/>
</dbReference>
<dbReference type="GO" id="GO:0032259">
    <property type="term" value="P:methylation"/>
    <property type="evidence" value="ECO:0007669"/>
    <property type="project" value="UniProtKB-KW"/>
</dbReference>
<dbReference type="InterPro" id="IPR029063">
    <property type="entry name" value="SAM-dependent_MTases_sf"/>
</dbReference>
<keyword evidence="2" id="KW-0808">Transferase</keyword>
<comment type="caution">
    <text evidence="2">The sequence shown here is derived from an EMBL/GenBank/DDBJ whole genome shotgun (WGS) entry which is preliminary data.</text>
</comment>
<keyword evidence="2" id="KW-0489">Methyltransferase</keyword>
<protein>
    <submittedName>
        <fullName evidence="2">Methyltransferase domain-containing protein</fullName>
    </submittedName>
</protein>
<dbReference type="PANTHER" id="PTHR23290">
    <property type="entry name" value="RRNA N6-ADENOSINE-METHYLTRANSFERASE METTL5"/>
    <property type="match status" value="1"/>
</dbReference>
<reference evidence="2" key="1">
    <citation type="journal article" date="2020" name="mSystems">
        <title>Genome- and Community-Level Interaction Insights into Carbon Utilization and Element Cycling Functions of Hydrothermarchaeota in Hydrothermal Sediment.</title>
        <authorList>
            <person name="Zhou Z."/>
            <person name="Liu Y."/>
            <person name="Xu W."/>
            <person name="Pan J."/>
            <person name="Luo Z.H."/>
            <person name="Li M."/>
        </authorList>
    </citation>
    <scope>NUCLEOTIDE SEQUENCE [LARGE SCALE GENOMIC DNA]</scope>
    <source>
        <strain evidence="2">SpSt-16</strain>
    </source>
</reference>
<evidence type="ECO:0000259" key="1">
    <source>
        <dbReference type="Pfam" id="PF05175"/>
    </source>
</evidence>
<dbReference type="PANTHER" id="PTHR23290:SF0">
    <property type="entry name" value="RRNA N6-ADENOSINE-METHYLTRANSFERASE METTL5"/>
    <property type="match status" value="1"/>
</dbReference>
<dbReference type="Gene3D" id="3.40.50.150">
    <property type="entry name" value="Vaccinia Virus protein VP39"/>
    <property type="match status" value="1"/>
</dbReference>
<gene>
    <name evidence="2" type="ORF">ENO77_03390</name>
</gene>
<dbReference type="SUPFAM" id="SSF53335">
    <property type="entry name" value="S-adenosyl-L-methionine-dependent methyltransferases"/>
    <property type="match status" value="1"/>
</dbReference>
<dbReference type="CDD" id="cd02440">
    <property type="entry name" value="AdoMet_MTases"/>
    <property type="match status" value="1"/>
</dbReference>
<name>A0A7C2VGR3_9CREN</name>